<feature type="signal peptide" evidence="1">
    <location>
        <begin position="1"/>
        <end position="18"/>
    </location>
</feature>
<dbReference type="InterPro" id="IPR013783">
    <property type="entry name" value="Ig-like_fold"/>
</dbReference>
<dbReference type="InterPro" id="IPR013098">
    <property type="entry name" value="Ig_I-set"/>
</dbReference>
<comment type="caution">
    <text evidence="3">The sequence shown here is derived from an EMBL/GenBank/DDBJ whole genome shotgun (WGS) entry which is preliminary data.</text>
</comment>
<dbReference type="InterPro" id="IPR003598">
    <property type="entry name" value="Ig_sub2"/>
</dbReference>
<dbReference type="PROSITE" id="PS50835">
    <property type="entry name" value="IG_LIKE"/>
    <property type="match status" value="1"/>
</dbReference>
<dbReference type="CDD" id="cd00096">
    <property type="entry name" value="Ig"/>
    <property type="match status" value="1"/>
</dbReference>
<dbReference type="InterPro" id="IPR036179">
    <property type="entry name" value="Ig-like_dom_sf"/>
</dbReference>
<dbReference type="EMBL" id="CAJNOG010000461">
    <property type="protein sequence ID" value="CAF1253391.1"/>
    <property type="molecule type" value="Genomic_DNA"/>
</dbReference>
<evidence type="ECO:0000313" key="4">
    <source>
        <dbReference type="Proteomes" id="UP000663845"/>
    </source>
</evidence>
<dbReference type="InterPro" id="IPR052615">
    <property type="entry name" value="FGFRL"/>
</dbReference>
<reference evidence="3" key="1">
    <citation type="submission" date="2021-02" db="EMBL/GenBank/DDBJ databases">
        <authorList>
            <person name="Nowell W R."/>
        </authorList>
    </citation>
    <scope>NUCLEOTIDE SEQUENCE</scope>
</reference>
<keyword evidence="1" id="KW-0732">Signal</keyword>
<dbReference type="Proteomes" id="UP000663845">
    <property type="component" value="Unassembled WGS sequence"/>
</dbReference>
<gene>
    <name evidence="3" type="ORF">JYZ213_LOCUS29743</name>
</gene>
<dbReference type="Gene3D" id="2.60.40.10">
    <property type="entry name" value="Immunoglobulins"/>
    <property type="match status" value="1"/>
</dbReference>
<organism evidence="3 4">
    <name type="scientific">Adineta steineri</name>
    <dbReference type="NCBI Taxonomy" id="433720"/>
    <lineage>
        <taxon>Eukaryota</taxon>
        <taxon>Metazoa</taxon>
        <taxon>Spiralia</taxon>
        <taxon>Gnathifera</taxon>
        <taxon>Rotifera</taxon>
        <taxon>Eurotatoria</taxon>
        <taxon>Bdelloidea</taxon>
        <taxon>Adinetida</taxon>
        <taxon>Adinetidae</taxon>
        <taxon>Adineta</taxon>
    </lineage>
</organism>
<dbReference type="PANTHER" id="PTHR19890:SF10">
    <property type="entry name" value="FIBROBLAST GROWTH FACTOR RECEPTOR-LIKE 1"/>
    <property type="match status" value="1"/>
</dbReference>
<dbReference type="InterPro" id="IPR007110">
    <property type="entry name" value="Ig-like_dom"/>
</dbReference>
<name>A0A815ABG4_9BILA</name>
<feature type="chain" id="PRO_5032506696" description="Ig-like domain-containing protein" evidence="1">
    <location>
        <begin position="19"/>
        <end position="116"/>
    </location>
</feature>
<dbReference type="AlphaFoldDB" id="A0A815ABG4"/>
<sequence length="116" mass="13200">MNQFILLVFLFFAEHIIARGPPTLLPNTTNFNTLDINENDSIELQCPVTNSPDLSIQWSKNNEDLDSMWSSSNLVIKRFLLKIQQAHLTDAGLYKCNVVNGFGSVQVQFRINIKCK</sequence>
<protein>
    <recommendedName>
        <fullName evidence="2">Ig-like domain-containing protein</fullName>
    </recommendedName>
</protein>
<dbReference type="InterPro" id="IPR003599">
    <property type="entry name" value="Ig_sub"/>
</dbReference>
<accession>A0A815ABG4</accession>
<dbReference type="PANTHER" id="PTHR19890">
    <property type="entry name" value="FIBROBLAST GROWTH FACTOR RECEPTOR"/>
    <property type="match status" value="1"/>
</dbReference>
<proteinExistence type="predicted"/>
<evidence type="ECO:0000259" key="2">
    <source>
        <dbReference type="PROSITE" id="PS50835"/>
    </source>
</evidence>
<feature type="domain" description="Ig-like" evidence="2">
    <location>
        <begin position="22"/>
        <end position="112"/>
    </location>
</feature>
<dbReference type="SMART" id="SM00408">
    <property type="entry name" value="IGc2"/>
    <property type="match status" value="1"/>
</dbReference>
<evidence type="ECO:0000313" key="3">
    <source>
        <dbReference type="EMBL" id="CAF1253391.1"/>
    </source>
</evidence>
<dbReference type="SUPFAM" id="SSF48726">
    <property type="entry name" value="Immunoglobulin"/>
    <property type="match status" value="1"/>
</dbReference>
<dbReference type="SMART" id="SM00409">
    <property type="entry name" value="IG"/>
    <property type="match status" value="1"/>
</dbReference>
<dbReference type="Pfam" id="PF07679">
    <property type="entry name" value="I-set"/>
    <property type="match status" value="1"/>
</dbReference>
<evidence type="ECO:0000256" key="1">
    <source>
        <dbReference type="SAM" id="SignalP"/>
    </source>
</evidence>